<name>A0A6N4QSS4_9LEPT</name>
<dbReference type="PANTHER" id="PTHR36927:SF3">
    <property type="entry name" value="GLUCANS BIOSYNTHESIS PROTEIN C"/>
    <property type="match status" value="1"/>
</dbReference>
<organism evidence="3 4">
    <name type="scientific">Leptospira yasudae</name>
    <dbReference type="NCBI Taxonomy" id="2202201"/>
    <lineage>
        <taxon>Bacteria</taxon>
        <taxon>Pseudomonadati</taxon>
        <taxon>Spirochaetota</taxon>
        <taxon>Spirochaetia</taxon>
        <taxon>Leptospirales</taxon>
        <taxon>Leptospiraceae</taxon>
        <taxon>Leptospira</taxon>
    </lineage>
</organism>
<feature type="transmembrane region" description="Helical" evidence="1">
    <location>
        <begin position="328"/>
        <end position="348"/>
    </location>
</feature>
<feature type="transmembrane region" description="Helical" evidence="1">
    <location>
        <begin position="248"/>
        <end position="265"/>
    </location>
</feature>
<feature type="transmembrane region" description="Helical" evidence="1">
    <location>
        <begin position="354"/>
        <end position="373"/>
    </location>
</feature>
<dbReference type="Pfam" id="PF01757">
    <property type="entry name" value="Acyl_transf_3"/>
    <property type="match status" value="1"/>
</dbReference>
<dbReference type="EMBL" id="RQGM01000059">
    <property type="protein sequence ID" value="TGL82027.1"/>
    <property type="molecule type" value="Genomic_DNA"/>
</dbReference>
<comment type="caution">
    <text evidence="3">The sequence shown here is derived from an EMBL/GenBank/DDBJ whole genome shotgun (WGS) entry which is preliminary data.</text>
</comment>
<evidence type="ECO:0000259" key="2">
    <source>
        <dbReference type="Pfam" id="PF01757"/>
    </source>
</evidence>
<keyword evidence="3" id="KW-0012">Acyltransferase</keyword>
<dbReference type="PANTHER" id="PTHR36927">
    <property type="entry name" value="BLR4337 PROTEIN"/>
    <property type="match status" value="1"/>
</dbReference>
<accession>A0A6N4QSS4</accession>
<sequence>MSLKPTLSEQSKNRKRLFYLDNLRSFALLLGLVFHVAIVYAAEIKYPLRNEERSEFFDVFGEWVHVFRMPLFFFLSGYFTEAIFRAKPLKDFLRMRIFRIFIPTVVGVLLFAPMQSYISLLQAGDKISYFDFYIQIFLNGNIRPSHLWFLYFLILFTILHLFVRKATLPLTALLKKEPAQKGFAQEWKTITVFTFISFAGTCMINFYFMKDESWFAIEPVNFVYNYTFFLCGSLLISKEKLLLEPQSDRFWIWAPLALLTFWGFYEISRIDPFWSYFGYTGDWRRILHILSKCAAGWLMIRLLIGLFQKFFDFKNEQTEYMRTASLPIYLVHHPVSLLAGYFVVHTSLGLAEKFLLHLFLVFSITFAIYHFLIRPFRWVNLVLGNQTQAKKNP</sequence>
<evidence type="ECO:0000313" key="4">
    <source>
        <dbReference type="Proteomes" id="UP000297613"/>
    </source>
</evidence>
<feature type="transmembrane region" description="Helical" evidence="1">
    <location>
        <begin position="189"/>
        <end position="208"/>
    </location>
</feature>
<protein>
    <submittedName>
        <fullName evidence="3">Acyltransferase</fullName>
    </submittedName>
</protein>
<evidence type="ECO:0000256" key="1">
    <source>
        <dbReference type="SAM" id="Phobius"/>
    </source>
</evidence>
<dbReference type="InterPro" id="IPR050623">
    <property type="entry name" value="Glucan_succinyl_AcylTrfase"/>
</dbReference>
<dbReference type="RefSeq" id="WP_135568745.1">
    <property type="nucleotide sequence ID" value="NZ_RQGK01000049.1"/>
</dbReference>
<dbReference type="Proteomes" id="UP000297613">
    <property type="component" value="Unassembled WGS sequence"/>
</dbReference>
<proteinExistence type="predicted"/>
<feature type="transmembrane region" description="Helical" evidence="1">
    <location>
        <begin position="65"/>
        <end position="84"/>
    </location>
</feature>
<dbReference type="InterPro" id="IPR002656">
    <property type="entry name" value="Acyl_transf_3_dom"/>
</dbReference>
<feature type="transmembrane region" description="Helical" evidence="1">
    <location>
        <begin position="285"/>
        <end position="307"/>
    </location>
</feature>
<dbReference type="GO" id="GO:0016747">
    <property type="term" value="F:acyltransferase activity, transferring groups other than amino-acyl groups"/>
    <property type="evidence" value="ECO:0007669"/>
    <property type="project" value="InterPro"/>
</dbReference>
<feature type="transmembrane region" description="Helical" evidence="1">
    <location>
        <begin position="214"/>
        <end position="236"/>
    </location>
</feature>
<keyword evidence="3" id="KW-0808">Transferase</keyword>
<keyword evidence="1" id="KW-0472">Membrane</keyword>
<feature type="domain" description="Acyltransferase 3" evidence="2">
    <location>
        <begin position="19"/>
        <end position="368"/>
    </location>
</feature>
<evidence type="ECO:0000313" key="3">
    <source>
        <dbReference type="EMBL" id="TGL82027.1"/>
    </source>
</evidence>
<dbReference type="AlphaFoldDB" id="A0A6N4QSS4"/>
<keyword evidence="1" id="KW-1133">Transmembrane helix</keyword>
<reference evidence="3 4" key="1">
    <citation type="journal article" date="2019" name="PLoS Negl. Trop. Dis.">
        <title>Revisiting the worldwide diversity of Leptospira species in the environment.</title>
        <authorList>
            <person name="Vincent A.T."/>
            <person name="Schiettekatte O."/>
            <person name="Bourhy P."/>
            <person name="Veyrier F.J."/>
            <person name="Picardeau M."/>
        </authorList>
    </citation>
    <scope>NUCLEOTIDE SEQUENCE [LARGE SCALE GENOMIC DNA]</scope>
    <source>
        <strain evidence="3 4">201702445</strain>
    </source>
</reference>
<feature type="transmembrane region" description="Helical" evidence="1">
    <location>
        <begin position="96"/>
        <end position="118"/>
    </location>
</feature>
<keyword evidence="1" id="KW-0812">Transmembrane</keyword>
<feature type="transmembrane region" description="Helical" evidence="1">
    <location>
        <begin position="148"/>
        <end position="168"/>
    </location>
</feature>
<gene>
    <name evidence="3" type="ORF">EHQ83_14455</name>
</gene>